<dbReference type="AlphaFoldDB" id="A0A6C1KC36"/>
<evidence type="ECO:0000259" key="1">
    <source>
        <dbReference type="Pfam" id="PF07969"/>
    </source>
</evidence>
<dbReference type="InterPro" id="IPR012696">
    <property type="entry name" value="PhnM"/>
</dbReference>
<dbReference type="SUPFAM" id="SSF51338">
    <property type="entry name" value="Composite domain of metallo-dependent hydrolases"/>
    <property type="match status" value="1"/>
</dbReference>
<reference evidence="2 3" key="1">
    <citation type="submission" date="2019-05" db="EMBL/GenBank/DDBJ databases">
        <authorList>
            <person name="Zhou X."/>
        </authorList>
    </citation>
    <scope>NUCLEOTIDE SEQUENCE [LARGE SCALE GENOMIC DNA]</scope>
    <source>
        <strain evidence="2 3">DSM 432</strain>
    </source>
</reference>
<dbReference type="Pfam" id="PF07969">
    <property type="entry name" value="Amidohydro_3"/>
    <property type="match status" value="1"/>
</dbReference>
<dbReference type="NCBIfam" id="NF011990">
    <property type="entry name" value="PRK15446.2-6"/>
    <property type="match status" value="1"/>
</dbReference>
<dbReference type="EC" id="3.6.1.63" evidence="2"/>
<dbReference type="SUPFAM" id="SSF51556">
    <property type="entry name" value="Metallo-dependent hydrolases"/>
    <property type="match status" value="1"/>
</dbReference>
<sequence length="377" mass="39935">METVYTNARLILDDEVIDGTLTVRDGVIAAVDAGRAQAPSAIDCDGDFIAPGIVDLHTDALEGHFVPRPKVFWPDARAAALAHDGQTVASGITTVFDAICAGGFDQAKAERRDLFELMLDAVEDGAGLFRAHHLVHLRCEMTDPDLLALVEPALARSTLAFASLMDHTPGARQWRNVDVLRGFLLGIGKDAGEAEREIAERTARGRSNVERNFAPLVEMLAATGMVRASHDDTTEDHVRLAQEAGCMVSEFPTTRDAAVAARAAGLATIGGAPNVVRGGSHSGGVAMGALAGEGLVDALASDYVPASLLQAAVRLHLADGLTLPRAMALVTRNPAEMADLADRGRLAAGLRADLLRFRLVDTTPVVRQVMVEGERVF</sequence>
<evidence type="ECO:0000313" key="2">
    <source>
        <dbReference type="EMBL" id="TLX41740.1"/>
    </source>
</evidence>
<dbReference type="RefSeq" id="WP_138400605.1">
    <property type="nucleotide sequence ID" value="NZ_JBAFVI010000005.1"/>
</dbReference>
<proteinExistence type="predicted"/>
<evidence type="ECO:0000313" key="3">
    <source>
        <dbReference type="Proteomes" id="UP000305131"/>
    </source>
</evidence>
<organism evidence="2 3">
    <name type="scientific">Xanthobacter autotrophicus</name>
    <dbReference type="NCBI Taxonomy" id="280"/>
    <lineage>
        <taxon>Bacteria</taxon>
        <taxon>Pseudomonadati</taxon>
        <taxon>Pseudomonadota</taxon>
        <taxon>Alphaproteobacteria</taxon>
        <taxon>Hyphomicrobiales</taxon>
        <taxon>Xanthobacteraceae</taxon>
        <taxon>Xanthobacter</taxon>
    </lineage>
</organism>
<dbReference type="Gene3D" id="2.30.40.10">
    <property type="entry name" value="Urease, subunit C, domain 1"/>
    <property type="match status" value="1"/>
</dbReference>
<protein>
    <submittedName>
        <fullName evidence="2">Alpha-D-ribose 1-methylphosphonate 5-triphosphate diphosphatase</fullName>
        <ecNumber evidence="2">3.6.1.63</ecNumber>
    </submittedName>
</protein>
<dbReference type="EMBL" id="VAUP01000035">
    <property type="protein sequence ID" value="TLX41740.1"/>
    <property type="molecule type" value="Genomic_DNA"/>
</dbReference>
<feature type="domain" description="Amidohydrolase 3" evidence="1">
    <location>
        <begin position="230"/>
        <end position="377"/>
    </location>
</feature>
<dbReference type="InterPro" id="IPR013108">
    <property type="entry name" value="Amidohydro_3"/>
</dbReference>
<dbReference type="GeneID" id="95775075"/>
<dbReference type="PANTHER" id="PTHR43135:SF3">
    <property type="entry name" value="ALPHA-D-RIBOSE 1-METHYLPHOSPHONATE 5-TRIPHOSPHATE DIPHOSPHATASE"/>
    <property type="match status" value="1"/>
</dbReference>
<accession>A0A6C1KC36</accession>
<dbReference type="Proteomes" id="UP000305131">
    <property type="component" value="Unassembled WGS sequence"/>
</dbReference>
<keyword evidence="2" id="KW-0378">Hydrolase</keyword>
<comment type="caution">
    <text evidence="2">The sequence shown here is derived from an EMBL/GenBank/DDBJ whole genome shotgun (WGS) entry which is preliminary data.</text>
</comment>
<dbReference type="PIRSF" id="PIRSF038971">
    <property type="entry name" value="PhnM"/>
    <property type="match status" value="1"/>
</dbReference>
<gene>
    <name evidence="2" type="ORF">FBQ73_16600</name>
</gene>
<dbReference type="InterPro" id="IPR032466">
    <property type="entry name" value="Metal_Hydrolase"/>
</dbReference>
<dbReference type="GO" id="GO:0019700">
    <property type="term" value="P:organic phosphonate catabolic process"/>
    <property type="evidence" value="ECO:0007669"/>
    <property type="project" value="InterPro"/>
</dbReference>
<name>A0A6C1KC36_XANAU</name>
<dbReference type="GO" id="GO:0016810">
    <property type="term" value="F:hydrolase activity, acting on carbon-nitrogen (but not peptide) bonds"/>
    <property type="evidence" value="ECO:0007669"/>
    <property type="project" value="InterPro"/>
</dbReference>
<dbReference type="NCBIfam" id="NF011984">
    <property type="entry name" value="PRK15446.1-5"/>
    <property type="match status" value="1"/>
</dbReference>
<dbReference type="Gene3D" id="3.20.20.140">
    <property type="entry name" value="Metal-dependent hydrolases"/>
    <property type="match status" value="2"/>
</dbReference>
<dbReference type="InterPro" id="IPR011059">
    <property type="entry name" value="Metal-dep_hydrolase_composite"/>
</dbReference>
<dbReference type="PANTHER" id="PTHR43135">
    <property type="entry name" value="ALPHA-D-RIBOSE 1-METHYLPHOSPHONATE 5-TRIPHOSPHATE DIPHOSPHATASE"/>
    <property type="match status" value="1"/>
</dbReference>
<dbReference type="InterPro" id="IPR051781">
    <property type="entry name" value="Metallo-dep_Hydrolase"/>
</dbReference>
<dbReference type="OrthoDB" id="9785413at2"/>